<gene>
    <name evidence="1" type="ORF">RRF57_010765</name>
</gene>
<evidence type="ECO:0000313" key="2">
    <source>
        <dbReference type="Proteomes" id="UP001305414"/>
    </source>
</evidence>
<comment type="caution">
    <text evidence="1">The sequence shown here is derived from an EMBL/GenBank/DDBJ whole genome shotgun (WGS) entry which is preliminary data.</text>
</comment>
<protein>
    <submittedName>
        <fullName evidence="1">Uncharacterized protein</fullName>
    </submittedName>
</protein>
<evidence type="ECO:0000313" key="1">
    <source>
        <dbReference type="EMBL" id="KAK5635054.1"/>
    </source>
</evidence>
<sequence>MSSPPNVPLLAGPAALLGIIHPAPLSLEANQPVRDGMPFKKMYQLREEVRKACASLVMAETLVANARSDPSFPSEAMELLLSDWRFKTAELTDLQKKLAPMEINFHKAQPQRKGLARQAVTSLQPTKKQKTDGSEPQIHHFQQPLIAKESTATTTMEADTLQVDSSSGGCALTANECQYDHLDKLRHQYALPFELFCEEIDSIGDSCFTGICLALPDMPWSIAVSRLAFLLKSTLDSHGKQSSDTQYLSADTTIGCKQHARHIRLCELMTIRNWRDFMGWAHHHSHLINLCGQRSCINLKHMCLEPIDCMVSRSKCRTDSKGLDETARSPLECKSSGCWPACLPQHSVANILHSVAIEFAALHGVSFGPVASAVTGELYTPISEHQLGKLVNDEASGLVFPFRKSYGHIFVSKVETGFFVDVDTFLQIPSLYTSEEMQSILQKLPTWTEISFNGIMSSIFWYGRKRNMPYPVRGTWAVDSLNTVSPAYQCPFCRGFDDDFHGRIIDFEYLLEAFRHVLLAHRKVPIARKARFLYEEIQQCSSICDAWKTLLQESYDASVASLAKDEVPQAVADLCGCKFVTDPVFAIVSLDVEEMEEGVKGEPERGNTHIVAADTLS</sequence>
<keyword evidence="2" id="KW-1185">Reference proteome</keyword>
<proteinExistence type="predicted"/>
<organism evidence="1 2">
    <name type="scientific">Xylaria bambusicola</name>
    <dbReference type="NCBI Taxonomy" id="326684"/>
    <lineage>
        <taxon>Eukaryota</taxon>
        <taxon>Fungi</taxon>
        <taxon>Dikarya</taxon>
        <taxon>Ascomycota</taxon>
        <taxon>Pezizomycotina</taxon>
        <taxon>Sordariomycetes</taxon>
        <taxon>Xylariomycetidae</taxon>
        <taxon>Xylariales</taxon>
        <taxon>Xylariaceae</taxon>
        <taxon>Xylaria</taxon>
    </lineage>
</organism>
<accession>A0AAN7V1Y3</accession>
<reference evidence="1 2" key="1">
    <citation type="submission" date="2023-10" db="EMBL/GenBank/DDBJ databases">
        <title>Draft genome sequence of Xylaria bambusicola isolate GMP-LS, the root and basal stem rot pathogen of sugarcane in Indonesia.</title>
        <authorList>
            <person name="Selvaraj P."/>
            <person name="Muralishankar V."/>
            <person name="Muruganantham S."/>
            <person name="Sp S."/>
            <person name="Haryani S."/>
            <person name="Lau K.J.X."/>
            <person name="Naqvi N.I."/>
        </authorList>
    </citation>
    <scope>NUCLEOTIDE SEQUENCE [LARGE SCALE GENOMIC DNA]</scope>
    <source>
        <strain evidence="1">GMP-LS</strain>
    </source>
</reference>
<name>A0AAN7V1Y3_9PEZI</name>
<dbReference type="AlphaFoldDB" id="A0AAN7V1Y3"/>
<dbReference type="EMBL" id="JAWHQM010000047">
    <property type="protein sequence ID" value="KAK5635054.1"/>
    <property type="molecule type" value="Genomic_DNA"/>
</dbReference>
<dbReference type="Proteomes" id="UP001305414">
    <property type="component" value="Unassembled WGS sequence"/>
</dbReference>